<sequence length="300" mass="34011">MVVEGEKLGKKLIILDLNGTLVYRKTKNRESGNVAKASAQPIHRPYLSNFLDSRRGEYEVLIWSSAQPRNVDSMVKSILSPHQRSKLLRVWARDTLIPQRDFNFKKPSIKDLEIVWSALNLSTLGETKQIGPWDQSNTLLLDDSLSKAALQPFNHIVVPEFSLDRVKIVQELLAKMKATEENDDEAEGDVVEGGREEGEKEAEPSDEGESEGEEGGKENEDDMERRMDDILLQTIGLLETLKTQSDVSRFIRSGGLAKFGGKKGKSQRERKKREKTYGRPEYWARLGREACERLGIECRP</sequence>
<keyword evidence="2" id="KW-1185">Reference proteome</keyword>
<accession>A0ACD0NPI2</accession>
<dbReference type="Proteomes" id="UP000245626">
    <property type="component" value="Unassembled WGS sequence"/>
</dbReference>
<protein>
    <submittedName>
        <fullName evidence="1">HAD-like protein</fullName>
    </submittedName>
</protein>
<reference evidence="1 2" key="1">
    <citation type="journal article" date="2018" name="Mol. Biol. Evol.">
        <title>Broad Genomic Sampling Reveals a Smut Pathogenic Ancestry of the Fungal Clade Ustilaginomycotina.</title>
        <authorList>
            <person name="Kijpornyongpan T."/>
            <person name="Mondo S.J."/>
            <person name="Barry K."/>
            <person name="Sandor L."/>
            <person name="Lee J."/>
            <person name="Lipzen A."/>
            <person name="Pangilinan J."/>
            <person name="LaButti K."/>
            <person name="Hainaut M."/>
            <person name="Henrissat B."/>
            <person name="Grigoriev I.V."/>
            <person name="Spatafora J.W."/>
            <person name="Aime M.C."/>
        </authorList>
    </citation>
    <scope>NUCLEOTIDE SEQUENCE [LARGE SCALE GENOMIC DNA]</scope>
    <source>
        <strain evidence="1 2">SA 807</strain>
    </source>
</reference>
<name>A0ACD0NPI2_9BASI</name>
<evidence type="ECO:0000313" key="1">
    <source>
        <dbReference type="EMBL" id="PWN47707.1"/>
    </source>
</evidence>
<evidence type="ECO:0000313" key="2">
    <source>
        <dbReference type="Proteomes" id="UP000245626"/>
    </source>
</evidence>
<organism evidence="1 2">
    <name type="scientific">Violaceomyces palustris</name>
    <dbReference type="NCBI Taxonomy" id="1673888"/>
    <lineage>
        <taxon>Eukaryota</taxon>
        <taxon>Fungi</taxon>
        <taxon>Dikarya</taxon>
        <taxon>Basidiomycota</taxon>
        <taxon>Ustilaginomycotina</taxon>
        <taxon>Ustilaginomycetes</taxon>
        <taxon>Violaceomycetales</taxon>
        <taxon>Violaceomycetaceae</taxon>
        <taxon>Violaceomyces</taxon>
    </lineage>
</organism>
<proteinExistence type="predicted"/>
<gene>
    <name evidence="1" type="ORF">IE53DRAFT_320755</name>
</gene>
<dbReference type="EMBL" id="KZ820361">
    <property type="protein sequence ID" value="PWN47707.1"/>
    <property type="molecule type" value="Genomic_DNA"/>
</dbReference>